<dbReference type="GO" id="GO:0016887">
    <property type="term" value="F:ATP hydrolysis activity"/>
    <property type="evidence" value="ECO:0007669"/>
    <property type="project" value="InterPro"/>
</dbReference>
<dbReference type="GeneTree" id="ENSGT00940000154631"/>
<organism evidence="8 9">
    <name type="scientific">Pan troglodytes</name>
    <name type="common">Chimpanzee</name>
    <dbReference type="NCBI Taxonomy" id="9598"/>
    <lineage>
        <taxon>Eukaryota</taxon>
        <taxon>Metazoa</taxon>
        <taxon>Chordata</taxon>
        <taxon>Craniata</taxon>
        <taxon>Vertebrata</taxon>
        <taxon>Euteleostomi</taxon>
        <taxon>Mammalia</taxon>
        <taxon>Eutheria</taxon>
        <taxon>Euarchontoglires</taxon>
        <taxon>Primates</taxon>
        <taxon>Haplorrhini</taxon>
        <taxon>Catarrhini</taxon>
        <taxon>Hominidae</taxon>
        <taxon>Pan</taxon>
    </lineage>
</organism>
<dbReference type="Gene3D" id="3.50.7.10">
    <property type="entry name" value="GroEL"/>
    <property type="match status" value="1"/>
</dbReference>
<dbReference type="SUPFAM" id="SSF48592">
    <property type="entry name" value="GroEL equatorial domain-like"/>
    <property type="match status" value="1"/>
</dbReference>
<keyword evidence="7" id="KW-1133">Transmembrane helix</keyword>
<keyword evidence="7" id="KW-0472">Membrane</keyword>
<keyword evidence="6" id="KW-0143">Chaperone</keyword>
<evidence type="ECO:0000256" key="3">
    <source>
        <dbReference type="ARBA" id="ARBA00022490"/>
    </source>
</evidence>
<sequence>EIQTILANTAPVVPATQEAEAGECASRPRRAGSGLSACRIAFFSSSGAAMAAAKTLNPKAKVAGAQAALAFNISGARGLQDVLRTNLGPKGTIKILVSGAGDIKLTKDTGQIQHPTASLIAKVATAQDDITGDGTTSNVLIIGELLKQADLYISEGLHPRIITEGFEAVKEKALHFLEEVKVSRGMDKETLKDVARASLCTKVHAKLADVLTEAVVGSILKHKSETDTRKKRVEDAYILICNVEVNSGFFYKSAEREKLIKAERKFIEDRVKTNNRTEKENKGFVINQKGIDPFSLDKLLVFSLNFTSNIAYSFPLKCYFRLTLACGGVALNSFEDLSPDCLGHAGLVYEYTLVRKFTFIEKCNNPRSVTLLIKGPNKDGLRAVKNAIDDGCVVPGAGAVEVAMAEALNKYKLSIKGKAQLGVQAFADVLLVIPKVSEHSESGQLVGVDLNTGKRMQLFALWDNDCVKKQLLHSCYLIFIPLSALIATNILLVDEIMRAGMSSLKG</sequence>
<dbReference type="GO" id="GO:0005524">
    <property type="term" value="F:ATP binding"/>
    <property type="evidence" value="ECO:0007669"/>
    <property type="project" value="UniProtKB-KW"/>
</dbReference>
<dbReference type="EMBL" id="AC185242">
    <property type="status" value="NOT_ANNOTATED_CDS"/>
    <property type="molecule type" value="Genomic_DNA"/>
</dbReference>
<dbReference type="OMA" id="HSCYLIF"/>
<evidence type="ECO:0000256" key="7">
    <source>
        <dbReference type="SAM" id="Phobius"/>
    </source>
</evidence>
<dbReference type="InterPro" id="IPR027410">
    <property type="entry name" value="TCP-1-like_intermed_sf"/>
</dbReference>
<dbReference type="GO" id="GO:0006457">
    <property type="term" value="P:protein folding"/>
    <property type="evidence" value="ECO:0000318"/>
    <property type="project" value="GO_Central"/>
</dbReference>
<dbReference type="PROSITE" id="PS00995">
    <property type="entry name" value="TCP1_3"/>
    <property type="match status" value="1"/>
</dbReference>
<keyword evidence="9" id="KW-1185">Reference proteome</keyword>
<evidence type="ECO:0000256" key="5">
    <source>
        <dbReference type="ARBA" id="ARBA00022840"/>
    </source>
</evidence>
<evidence type="ECO:0000256" key="2">
    <source>
        <dbReference type="ARBA" id="ARBA00008020"/>
    </source>
</evidence>
<dbReference type="Proteomes" id="UP000002277">
    <property type="component" value="Chromosome 7"/>
</dbReference>
<accession>A0A2I3TSI7</accession>
<protein>
    <recommendedName>
        <fullName evidence="10">T-complex protein 1 subunit zeta</fullName>
    </recommendedName>
</protein>
<comment type="similarity">
    <text evidence="2">Belongs to the TCP-1 chaperonin family.</text>
</comment>
<dbReference type="GO" id="GO:0005832">
    <property type="term" value="C:chaperonin-containing T-complex"/>
    <property type="evidence" value="ECO:0000318"/>
    <property type="project" value="GO_Central"/>
</dbReference>
<dbReference type="GO" id="GO:0051082">
    <property type="term" value="F:unfolded protein binding"/>
    <property type="evidence" value="ECO:0000318"/>
    <property type="project" value="GO_Central"/>
</dbReference>
<dbReference type="InterPro" id="IPR017998">
    <property type="entry name" value="Chaperone_TCP-1"/>
</dbReference>
<dbReference type="Gene3D" id="3.30.260.10">
    <property type="entry name" value="TCP-1-like chaperonin intermediate domain"/>
    <property type="match status" value="1"/>
</dbReference>
<evidence type="ECO:0008006" key="10">
    <source>
        <dbReference type="Google" id="ProtNLM"/>
    </source>
</evidence>
<dbReference type="PROSITE" id="PS00750">
    <property type="entry name" value="TCP1_1"/>
    <property type="match status" value="1"/>
</dbReference>
<feature type="transmembrane region" description="Helical" evidence="7">
    <location>
        <begin position="476"/>
        <end position="493"/>
    </location>
</feature>
<evidence type="ECO:0000256" key="1">
    <source>
        <dbReference type="ARBA" id="ARBA00004496"/>
    </source>
</evidence>
<reference evidence="8" key="2">
    <citation type="submission" date="2025-08" db="UniProtKB">
        <authorList>
            <consortium name="Ensembl"/>
        </authorList>
    </citation>
    <scope>IDENTIFICATION</scope>
</reference>
<dbReference type="Bgee" id="ENSPTRG00000052536">
    <property type="expression patterns" value="Expressed in pituitary gland and 21 other cell types or tissues"/>
</dbReference>
<dbReference type="SUPFAM" id="SSF52029">
    <property type="entry name" value="GroEL apical domain-like"/>
    <property type="match status" value="1"/>
</dbReference>
<proteinExistence type="inferred from homology"/>
<evidence type="ECO:0000256" key="6">
    <source>
        <dbReference type="ARBA" id="ARBA00023186"/>
    </source>
</evidence>
<evidence type="ECO:0000313" key="8">
    <source>
        <dbReference type="Ensembl" id="ENSPTRP00000092193.1"/>
    </source>
</evidence>
<dbReference type="AlphaFoldDB" id="A0A2I3TSI7"/>
<dbReference type="Ensembl" id="ENSPTRT00000098271.1">
    <property type="protein sequence ID" value="ENSPTRP00000092193.1"/>
    <property type="gene ID" value="ENSPTRG00000052536.1"/>
</dbReference>
<dbReference type="Pfam" id="PF00118">
    <property type="entry name" value="Cpn60_TCP1"/>
    <property type="match status" value="1"/>
</dbReference>
<reference evidence="8 9" key="1">
    <citation type="journal article" date="2005" name="Nature">
        <title>Initial sequence of the chimpanzee genome and comparison with the human genome.</title>
        <authorList>
            <consortium name="Chimpanzee sequencing and analysis consortium"/>
        </authorList>
    </citation>
    <scope>NUCLEOTIDE SEQUENCE [LARGE SCALE GENOMIC DNA]</scope>
</reference>
<keyword evidence="7" id="KW-0812">Transmembrane</keyword>
<dbReference type="Gene3D" id="1.10.560.10">
    <property type="entry name" value="GroEL-like equatorial domain"/>
    <property type="match status" value="2"/>
</dbReference>
<evidence type="ECO:0000313" key="9">
    <source>
        <dbReference type="Proteomes" id="UP000002277"/>
    </source>
</evidence>
<dbReference type="InterPro" id="IPR027409">
    <property type="entry name" value="GroEL-like_apical_dom_sf"/>
</dbReference>
<dbReference type="GO" id="GO:0140662">
    <property type="term" value="F:ATP-dependent protein folding chaperone"/>
    <property type="evidence" value="ECO:0007669"/>
    <property type="project" value="InterPro"/>
</dbReference>
<dbReference type="InterPro" id="IPR002423">
    <property type="entry name" value="Cpn60/GroEL/TCP-1"/>
</dbReference>
<dbReference type="PANTHER" id="PTHR11353">
    <property type="entry name" value="CHAPERONIN"/>
    <property type="match status" value="1"/>
</dbReference>
<keyword evidence="3" id="KW-0963">Cytoplasm</keyword>
<dbReference type="InParanoid" id="A0A2I3TSI7"/>
<evidence type="ECO:0000256" key="4">
    <source>
        <dbReference type="ARBA" id="ARBA00022741"/>
    </source>
</evidence>
<keyword evidence="5" id="KW-0067">ATP-binding</keyword>
<comment type="subcellular location">
    <subcellularLocation>
        <location evidence="1">Cytoplasm</location>
    </subcellularLocation>
</comment>
<keyword evidence="4" id="KW-0547">Nucleotide-binding</keyword>
<reference evidence="8" key="3">
    <citation type="submission" date="2025-09" db="UniProtKB">
        <authorList>
            <consortium name="Ensembl"/>
        </authorList>
    </citation>
    <scope>IDENTIFICATION</scope>
</reference>
<dbReference type="InterPro" id="IPR002194">
    <property type="entry name" value="Chaperonin_TCP-1_CS"/>
</dbReference>
<dbReference type="InterPro" id="IPR027413">
    <property type="entry name" value="GROEL-like_equatorial_sf"/>
</dbReference>
<dbReference type="FunFam" id="1.10.560.10:FF:000058">
    <property type="entry name" value="T-complex protein 1 subunit zeta"/>
    <property type="match status" value="1"/>
</dbReference>
<name>A0A2I3TSI7_PANTR</name>